<dbReference type="GO" id="GO:0003723">
    <property type="term" value="F:RNA binding"/>
    <property type="evidence" value="ECO:0007669"/>
    <property type="project" value="InterPro"/>
</dbReference>
<dbReference type="EMBL" id="UINC01000107">
    <property type="protein sequence ID" value="SUZ49176.1"/>
    <property type="molecule type" value="Genomic_DNA"/>
</dbReference>
<reference evidence="4" key="1">
    <citation type="submission" date="2018-05" db="EMBL/GenBank/DDBJ databases">
        <authorList>
            <person name="Lanie J.A."/>
            <person name="Ng W.-L."/>
            <person name="Kazmierczak K.M."/>
            <person name="Andrzejewski T.M."/>
            <person name="Davidsen T.M."/>
            <person name="Wayne K.J."/>
            <person name="Tettelin H."/>
            <person name="Glass J.I."/>
            <person name="Rusch D."/>
            <person name="Podicherti R."/>
            <person name="Tsui H.-C.T."/>
            <person name="Winkler M.E."/>
        </authorList>
    </citation>
    <scope>NUCLEOTIDE SEQUENCE</scope>
</reference>
<proteinExistence type="predicted"/>
<dbReference type="NCBIfam" id="NF002172">
    <property type="entry name" value="PRK01018.1"/>
    <property type="match status" value="1"/>
</dbReference>
<evidence type="ECO:0000256" key="1">
    <source>
        <dbReference type="ARBA" id="ARBA00022980"/>
    </source>
</evidence>
<accession>A0A381N3K7</accession>
<feature type="domain" description="Ribosomal protein eL8/eL30/eS12/Gadd45" evidence="3">
    <location>
        <begin position="3"/>
        <end position="92"/>
    </location>
</feature>
<dbReference type="GO" id="GO:1990904">
    <property type="term" value="C:ribonucleoprotein complex"/>
    <property type="evidence" value="ECO:0007669"/>
    <property type="project" value="UniProtKB-KW"/>
</dbReference>
<organism evidence="4">
    <name type="scientific">marine metagenome</name>
    <dbReference type="NCBI Taxonomy" id="408172"/>
    <lineage>
        <taxon>unclassified sequences</taxon>
        <taxon>metagenomes</taxon>
        <taxon>ecological metagenomes</taxon>
    </lineage>
</organism>
<keyword evidence="1" id="KW-0689">Ribosomal protein</keyword>
<dbReference type="GO" id="GO:0005840">
    <property type="term" value="C:ribosome"/>
    <property type="evidence" value="ECO:0007669"/>
    <property type="project" value="UniProtKB-KW"/>
</dbReference>
<evidence type="ECO:0000259" key="3">
    <source>
        <dbReference type="Pfam" id="PF01248"/>
    </source>
</evidence>
<protein>
    <recommendedName>
        <fullName evidence="3">Ribosomal protein eL8/eL30/eS12/Gadd45 domain-containing protein</fullName>
    </recommendedName>
</protein>
<dbReference type="InterPro" id="IPR004038">
    <property type="entry name" value="Ribosomal_eL8/eL30/eS12/Gad45"/>
</dbReference>
<dbReference type="InterPro" id="IPR039109">
    <property type="entry name" value="Ribosomal_eL30-like"/>
</dbReference>
<dbReference type="Gene3D" id="3.30.1330.30">
    <property type="match status" value="1"/>
</dbReference>
<evidence type="ECO:0000256" key="2">
    <source>
        <dbReference type="ARBA" id="ARBA00023274"/>
    </source>
</evidence>
<sequence>MDMARQLKQGINTGSLVFGQRQTSSACANGEAQLVFVAANCPESFIDELRISHPDVPIHQVMLVNRQLGAACGKPFPVSALCILDAGQSELLHFAPNI</sequence>
<name>A0A381N3K7_9ZZZZ</name>
<dbReference type="Pfam" id="PF01248">
    <property type="entry name" value="Ribosomal_L7Ae"/>
    <property type="match status" value="1"/>
</dbReference>
<keyword evidence="2" id="KW-0687">Ribonucleoprotein</keyword>
<dbReference type="AlphaFoldDB" id="A0A381N3K7"/>
<evidence type="ECO:0000313" key="4">
    <source>
        <dbReference type="EMBL" id="SUZ49176.1"/>
    </source>
</evidence>
<dbReference type="SUPFAM" id="SSF55315">
    <property type="entry name" value="L30e-like"/>
    <property type="match status" value="1"/>
</dbReference>
<gene>
    <name evidence="4" type="ORF">METZ01_LOCUS2030</name>
</gene>
<dbReference type="PANTHER" id="PTHR11449">
    <property type="entry name" value="RIBOSOMAL PROTEIN L30"/>
    <property type="match status" value="1"/>
</dbReference>
<dbReference type="InterPro" id="IPR029064">
    <property type="entry name" value="Ribosomal_eL30-like_sf"/>
</dbReference>